<feature type="DNA-binding region" description="H-T-H motif" evidence="4">
    <location>
        <begin position="44"/>
        <end position="63"/>
    </location>
</feature>
<dbReference type="GO" id="GO:0000976">
    <property type="term" value="F:transcription cis-regulatory region binding"/>
    <property type="evidence" value="ECO:0007669"/>
    <property type="project" value="TreeGrafter"/>
</dbReference>
<dbReference type="InterPro" id="IPR050109">
    <property type="entry name" value="HTH-type_TetR-like_transc_reg"/>
</dbReference>
<sequence length="205" mass="22779">MSESAAIAVAPGRRRVRLPPDERRELIVQSATRLFRQRPYSEVSTVDIAREAGIARGLLNHYFTDKRGLYLEVVRRLVLLPELEDIPGAVAGTQREQVDAAVRWFLDSVEPQAASYLTILGSEGVATDDDVAAILDEADDLAARRVLQLVGLDEGNELSRAMVRCYGGLAKSAVREWSRRGTMTREQAHSMLRDVLLFMTAEVLT</sequence>
<dbReference type="PRINTS" id="PR00455">
    <property type="entry name" value="HTHTETR"/>
</dbReference>
<evidence type="ECO:0000313" key="7">
    <source>
        <dbReference type="Proteomes" id="UP000325003"/>
    </source>
</evidence>
<evidence type="ECO:0000256" key="1">
    <source>
        <dbReference type="ARBA" id="ARBA00023015"/>
    </source>
</evidence>
<dbReference type="RefSeq" id="WP_149727387.1">
    <property type="nucleotide sequence ID" value="NZ_VUJV01000001.1"/>
</dbReference>
<dbReference type="PANTHER" id="PTHR30055:SF234">
    <property type="entry name" value="HTH-TYPE TRANSCRIPTIONAL REGULATOR BETI"/>
    <property type="match status" value="1"/>
</dbReference>
<evidence type="ECO:0000256" key="4">
    <source>
        <dbReference type="PROSITE-ProRule" id="PRU00335"/>
    </source>
</evidence>
<keyword evidence="7" id="KW-1185">Reference proteome</keyword>
<keyword evidence="3" id="KW-0804">Transcription</keyword>
<evidence type="ECO:0000313" key="6">
    <source>
        <dbReference type="EMBL" id="KAA1421926.1"/>
    </source>
</evidence>
<accession>A0A5B1LN57</accession>
<keyword evidence="2 4" id="KW-0238">DNA-binding</keyword>
<dbReference type="EMBL" id="VUJV01000001">
    <property type="protein sequence ID" value="KAA1421926.1"/>
    <property type="molecule type" value="Genomic_DNA"/>
</dbReference>
<organism evidence="6 7">
    <name type="scientific">Nocardioides humilatus</name>
    <dbReference type="NCBI Taxonomy" id="2607660"/>
    <lineage>
        <taxon>Bacteria</taxon>
        <taxon>Bacillati</taxon>
        <taxon>Actinomycetota</taxon>
        <taxon>Actinomycetes</taxon>
        <taxon>Propionibacteriales</taxon>
        <taxon>Nocardioidaceae</taxon>
        <taxon>Nocardioides</taxon>
    </lineage>
</organism>
<dbReference type="InterPro" id="IPR001647">
    <property type="entry name" value="HTH_TetR"/>
</dbReference>
<dbReference type="GO" id="GO:0003700">
    <property type="term" value="F:DNA-binding transcription factor activity"/>
    <property type="evidence" value="ECO:0007669"/>
    <property type="project" value="TreeGrafter"/>
</dbReference>
<dbReference type="PANTHER" id="PTHR30055">
    <property type="entry name" value="HTH-TYPE TRANSCRIPTIONAL REGULATOR RUTR"/>
    <property type="match status" value="1"/>
</dbReference>
<comment type="caution">
    <text evidence="6">The sequence shown here is derived from an EMBL/GenBank/DDBJ whole genome shotgun (WGS) entry which is preliminary data.</text>
</comment>
<reference evidence="6 7" key="1">
    <citation type="submission" date="2019-09" db="EMBL/GenBank/DDBJ databases">
        <title>Nocardioides panacisoli sp. nov., isolated from the soil of a ginseng field.</title>
        <authorList>
            <person name="Cho C."/>
        </authorList>
    </citation>
    <scope>NUCLEOTIDE SEQUENCE [LARGE SCALE GENOMIC DNA]</scope>
    <source>
        <strain evidence="6 7">BN130099</strain>
    </source>
</reference>
<feature type="domain" description="HTH tetR-type" evidence="5">
    <location>
        <begin position="21"/>
        <end position="81"/>
    </location>
</feature>
<gene>
    <name evidence="6" type="ORF">F0U44_06570</name>
</gene>
<dbReference type="AlphaFoldDB" id="A0A5B1LN57"/>
<dbReference type="Pfam" id="PF00440">
    <property type="entry name" value="TetR_N"/>
    <property type="match status" value="1"/>
</dbReference>
<evidence type="ECO:0000256" key="3">
    <source>
        <dbReference type="ARBA" id="ARBA00023163"/>
    </source>
</evidence>
<name>A0A5B1LN57_9ACTN</name>
<dbReference type="Gene3D" id="1.10.357.10">
    <property type="entry name" value="Tetracycline Repressor, domain 2"/>
    <property type="match status" value="1"/>
</dbReference>
<keyword evidence="1" id="KW-0805">Transcription regulation</keyword>
<protein>
    <submittedName>
        <fullName evidence="6">TetR/AcrR family transcriptional regulator</fullName>
    </submittedName>
</protein>
<evidence type="ECO:0000256" key="2">
    <source>
        <dbReference type="ARBA" id="ARBA00023125"/>
    </source>
</evidence>
<reference evidence="6 7" key="2">
    <citation type="submission" date="2019-09" db="EMBL/GenBank/DDBJ databases">
        <authorList>
            <person name="Jin C."/>
        </authorList>
    </citation>
    <scope>NUCLEOTIDE SEQUENCE [LARGE SCALE GENOMIC DNA]</scope>
    <source>
        <strain evidence="6 7">BN130099</strain>
    </source>
</reference>
<dbReference type="PROSITE" id="PS50977">
    <property type="entry name" value="HTH_TETR_2"/>
    <property type="match status" value="1"/>
</dbReference>
<dbReference type="SUPFAM" id="SSF46689">
    <property type="entry name" value="Homeodomain-like"/>
    <property type="match status" value="1"/>
</dbReference>
<proteinExistence type="predicted"/>
<dbReference type="Proteomes" id="UP000325003">
    <property type="component" value="Unassembled WGS sequence"/>
</dbReference>
<dbReference type="InterPro" id="IPR009057">
    <property type="entry name" value="Homeodomain-like_sf"/>
</dbReference>
<evidence type="ECO:0000259" key="5">
    <source>
        <dbReference type="PROSITE" id="PS50977"/>
    </source>
</evidence>